<evidence type="ECO:0000256" key="1">
    <source>
        <dbReference type="ARBA" id="ARBA00022598"/>
    </source>
</evidence>
<dbReference type="PANTHER" id="PTHR12835:SF5">
    <property type="entry name" value="BIOTIN--PROTEIN LIGASE"/>
    <property type="match status" value="1"/>
</dbReference>
<dbReference type="NCBIfam" id="TIGR00121">
    <property type="entry name" value="birA_ligase"/>
    <property type="match status" value="1"/>
</dbReference>
<gene>
    <name evidence="3" type="ORF">UFOPK1811_00523</name>
    <name evidence="4" type="ORF">UFOPK2360_00072</name>
    <name evidence="5" type="ORF">UFOPK2922_01064</name>
    <name evidence="6" type="ORF">UFOPK3306_00671</name>
</gene>
<evidence type="ECO:0000313" key="6">
    <source>
        <dbReference type="EMBL" id="CAB4865714.1"/>
    </source>
</evidence>
<dbReference type="GO" id="GO:0004077">
    <property type="term" value="F:biotin--[biotin carboxyl-carrier protein] ligase activity"/>
    <property type="evidence" value="ECO:0007669"/>
    <property type="project" value="InterPro"/>
</dbReference>
<evidence type="ECO:0000313" key="4">
    <source>
        <dbReference type="EMBL" id="CAB4674493.1"/>
    </source>
</evidence>
<dbReference type="EMBL" id="CAEZXH010000002">
    <property type="protein sequence ID" value="CAB4674493.1"/>
    <property type="molecule type" value="Genomic_DNA"/>
</dbReference>
<dbReference type="AlphaFoldDB" id="A0A6J6G6T6"/>
<dbReference type="GO" id="GO:0005737">
    <property type="term" value="C:cytoplasm"/>
    <property type="evidence" value="ECO:0007669"/>
    <property type="project" value="TreeGrafter"/>
</dbReference>
<keyword evidence="1" id="KW-0436">Ligase</keyword>
<dbReference type="PANTHER" id="PTHR12835">
    <property type="entry name" value="BIOTIN PROTEIN LIGASE"/>
    <property type="match status" value="1"/>
</dbReference>
<dbReference type="EMBL" id="CAEZUJ010000014">
    <property type="protein sequence ID" value="CAB4596861.1"/>
    <property type="molecule type" value="Genomic_DNA"/>
</dbReference>
<accession>A0A6J6G6T6</accession>
<evidence type="ECO:0000313" key="3">
    <source>
        <dbReference type="EMBL" id="CAB4596861.1"/>
    </source>
</evidence>
<dbReference type="CDD" id="cd16442">
    <property type="entry name" value="BPL"/>
    <property type="match status" value="1"/>
</dbReference>
<dbReference type="EMBL" id="CAFBLI010000039">
    <property type="protein sequence ID" value="CAB4865714.1"/>
    <property type="molecule type" value="Genomic_DNA"/>
</dbReference>
<dbReference type="Gene3D" id="2.30.30.100">
    <property type="match status" value="1"/>
</dbReference>
<dbReference type="Pfam" id="PF03099">
    <property type="entry name" value="BPL_LplA_LipB"/>
    <property type="match status" value="1"/>
</dbReference>
<evidence type="ECO:0000259" key="2">
    <source>
        <dbReference type="PROSITE" id="PS51733"/>
    </source>
</evidence>
<feature type="domain" description="BPL/LPL catalytic" evidence="2">
    <location>
        <begin position="10"/>
        <end position="197"/>
    </location>
</feature>
<dbReference type="SUPFAM" id="SSF55681">
    <property type="entry name" value="Class II aaRS and biotin synthetases"/>
    <property type="match status" value="1"/>
</dbReference>
<name>A0A6J6G6T6_9ZZZZ</name>
<dbReference type="Gene3D" id="3.30.930.10">
    <property type="entry name" value="Bira Bifunctional Protein, Domain 2"/>
    <property type="match status" value="1"/>
</dbReference>
<dbReference type="PROSITE" id="PS51733">
    <property type="entry name" value="BPL_LPL_CATALYTIC"/>
    <property type="match status" value="1"/>
</dbReference>
<dbReference type="InterPro" id="IPR045864">
    <property type="entry name" value="aa-tRNA-synth_II/BPL/LPL"/>
</dbReference>
<reference evidence="3" key="1">
    <citation type="submission" date="2020-05" db="EMBL/GenBank/DDBJ databases">
        <authorList>
            <person name="Chiriac C."/>
            <person name="Salcher M."/>
            <person name="Ghai R."/>
            <person name="Kavagutti S V."/>
        </authorList>
    </citation>
    <scope>NUCLEOTIDE SEQUENCE</scope>
</reference>
<proteinExistence type="predicted"/>
<dbReference type="InterPro" id="IPR004143">
    <property type="entry name" value="BPL_LPL_catalytic"/>
</dbReference>
<protein>
    <submittedName>
        <fullName evidence="3">Unannotated protein</fullName>
    </submittedName>
</protein>
<dbReference type="InterPro" id="IPR004408">
    <property type="entry name" value="Biotin_CoA_COase_ligase"/>
</dbReference>
<dbReference type="EMBL" id="CAEZZS010000052">
    <property type="protein sequence ID" value="CAB4781348.1"/>
    <property type="molecule type" value="Genomic_DNA"/>
</dbReference>
<organism evidence="3">
    <name type="scientific">freshwater metagenome</name>
    <dbReference type="NCBI Taxonomy" id="449393"/>
    <lineage>
        <taxon>unclassified sequences</taxon>
        <taxon>metagenomes</taxon>
        <taxon>ecological metagenomes</taxon>
    </lineage>
</organism>
<sequence>MISNWQRAPLNQEQIISLLGDSYWRVSLFESIPSTQIKLVELLKVEKIPAGTVLIADHQSAGRGRLTRTFETPPQVAVLLSTVLYPIRNSADQGWIPLIVGVAAANAISKYCRLAPVLKWPNDILIGDLKVGGIIAEQFDDCVVVGIGINVLQNSDELPVPTATSLLLECEEDLIKAREQLITYLLQEIRSEFDAWNLAHDNVEILKKYSKLSATLGKQIKLDFQNGETKESTATGIAENGGLLISGGETIVSADITHLRAIQ</sequence>
<evidence type="ECO:0000313" key="5">
    <source>
        <dbReference type="EMBL" id="CAB4781348.1"/>
    </source>
</evidence>